<evidence type="ECO:0000256" key="1">
    <source>
        <dbReference type="SAM" id="MobiDB-lite"/>
    </source>
</evidence>
<feature type="compositionally biased region" description="Low complexity" evidence="1">
    <location>
        <begin position="35"/>
        <end position="47"/>
    </location>
</feature>
<dbReference type="EMBL" id="BT064203">
    <property type="protein sequence ID" value="ACN28900.1"/>
    <property type="molecule type" value="mRNA"/>
</dbReference>
<reference evidence="2" key="2">
    <citation type="submission" date="2012-06" db="EMBL/GenBank/DDBJ databases">
        <authorList>
            <person name="Yu Y."/>
            <person name="Currie J."/>
            <person name="Lomeli R."/>
            <person name="Angelova A."/>
            <person name="Collura K."/>
            <person name="Wissotski M."/>
            <person name="Campos D."/>
            <person name="Kudrna D."/>
            <person name="Golser W."/>
            <person name="Ashely E."/>
            <person name="Descour A."/>
            <person name="Fernandes J."/>
            <person name="Soderlund C."/>
            <person name="Walbot V."/>
        </authorList>
    </citation>
    <scope>NUCLEOTIDE SEQUENCE</scope>
    <source>
        <strain evidence="2">B73</strain>
    </source>
</reference>
<feature type="compositionally biased region" description="Basic residues" evidence="1">
    <location>
        <begin position="307"/>
        <end position="328"/>
    </location>
</feature>
<dbReference type="AlphaFoldDB" id="C0P7D4"/>
<evidence type="ECO:0000313" key="2">
    <source>
        <dbReference type="EMBL" id="ACN28900.1"/>
    </source>
</evidence>
<feature type="region of interest" description="Disordered" evidence="1">
    <location>
        <begin position="32"/>
        <end position="209"/>
    </location>
</feature>
<feature type="compositionally biased region" description="Basic and acidic residues" evidence="1">
    <location>
        <begin position="134"/>
        <end position="160"/>
    </location>
</feature>
<name>C0P7D4_MAIZE</name>
<feature type="compositionally biased region" description="Basic and acidic residues" evidence="1">
    <location>
        <begin position="75"/>
        <end position="93"/>
    </location>
</feature>
<reference evidence="2" key="1">
    <citation type="journal article" date="2009" name="PLoS Genet.">
        <title>Sequencing, mapping, and analysis of 27,455 maize full-length cDNAs.</title>
        <authorList>
            <person name="Soderlund C."/>
            <person name="Descour A."/>
            <person name="Kudrna D."/>
            <person name="Bomhoff M."/>
            <person name="Boyd L."/>
            <person name="Currie J."/>
            <person name="Angelova A."/>
            <person name="Collura K."/>
            <person name="Wissotski M."/>
            <person name="Ashley E."/>
            <person name="Morrow D."/>
            <person name="Fernandes J."/>
            <person name="Walbot V."/>
            <person name="Yu Y."/>
        </authorList>
    </citation>
    <scope>NUCLEOTIDE SEQUENCE</scope>
    <source>
        <strain evidence="2">B73</strain>
    </source>
</reference>
<feature type="compositionally biased region" description="Acidic residues" evidence="1">
    <location>
        <begin position="104"/>
        <end position="118"/>
    </location>
</feature>
<feature type="region of interest" description="Disordered" evidence="1">
    <location>
        <begin position="265"/>
        <end position="328"/>
    </location>
</feature>
<feature type="compositionally biased region" description="Basic residues" evidence="1">
    <location>
        <begin position="56"/>
        <end position="74"/>
    </location>
</feature>
<proteinExistence type="evidence at transcript level"/>
<feature type="compositionally biased region" description="Basic and acidic residues" evidence="1">
    <location>
        <begin position="170"/>
        <end position="192"/>
    </location>
</feature>
<feature type="compositionally biased region" description="Gly residues" evidence="1">
    <location>
        <begin position="124"/>
        <end position="133"/>
    </location>
</feature>
<feature type="compositionally biased region" description="Basic residues" evidence="1">
    <location>
        <begin position="270"/>
        <end position="297"/>
    </location>
</feature>
<accession>C0P7D4</accession>
<sequence length="328" mass="36966">MSRARGQCASSAAEAALRARRLTVLVPELHRLVHAGPRQRAQRRGQQVDPELPVVPRRHGRPQRPHRVHGPARRRPGDEDVQRYGRSHRDPGEFTHCAGVGGDGGDDEEEVEGDDELGEERLGGGDGGVGHGDAAGEERVEDALEREGGADGCQRLDGHVRGHLQPGEVAQRREGDGERRVQVRPGDVPRRQDHGRHRQPRARRVPERADRAAVLLVHDRRRRREEDEDERAHELRAQLRAAATTQMFSARGLAGERDVRRGDLDDAGVRRHAPPLHRRQRQALAPRHRLALVRQRVHPGPAAGEQRRRRAGRRRRRPVRGRRPRLHG</sequence>
<feature type="compositionally biased region" description="Basic residues" evidence="1">
    <location>
        <begin position="193"/>
        <end position="203"/>
    </location>
</feature>
<organism evidence="2">
    <name type="scientific">Zea mays</name>
    <name type="common">Maize</name>
    <dbReference type="NCBI Taxonomy" id="4577"/>
    <lineage>
        <taxon>Eukaryota</taxon>
        <taxon>Viridiplantae</taxon>
        <taxon>Streptophyta</taxon>
        <taxon>Embryophyta</taxon>
        <taxon>Tracheophyta</taxon>
        <taxon>Spermatophyta</taxon>
        <taxon>Magnoliopsida</taxon>
        <taxon>Liliopsida</taxon>
        <taxon>Poales</taxon>
        <taxon>Poaceae</taxon>
        <taxon>PACMAD clade</taxon>
        <taxon>Panicoideae</taxon>
        <taxon>Andropogonodae</taxon>
        <taxon>Andropogoneae</taxon>
        <taxon>Tripsacinae</taxon>
        <taxon>Zea</taxon>
    </lineage>
</organism>
<protein>
    <submittedName>
        <fullName evidence="2">Uncharacterized protein</fullName>
    </submittedName>
</protein>